<sequence>MATMSIQLRRVVYLLVLLQCCACVVSADGMGDTSKNTVAPETTIKQEAGIAERRLQELVNQAYGLYLAGKSCVAVLKNETAVCEKHKDNAKKAAEKTKNAVDALENKLEVKDKVIEQPIPVEKIKELRGVAEEAKKHITESKEALEKETAMLQKKKYALTACWASFGDLSDVVPKLNASRDGLESFMDEHSTPERLNLIKNATATGGELFWLTQEVGLALGRGQGIKREAETEMRDADRMLQDTLKKLEKIVAQVKKVGAEGVERTRVDGFHEFQTDVNETAKLLNETAAISSSIVEPAPGVLMSGARSYEDAVARDDELYPERKKKRDFEEKRKGVAMAEIKKELKEAEMEAARLLAEKLIREENERRIAEERKRQEKLAEEERKRREKLAEEERKRREKLAEEERKKQEKLAEEERKKQEKLAEEEKAKRAAEKARLEAERLVKEKAKKNKRDGSSPALMHGPILLLLLCVLGCTLVC</sequence>
<evidence type="ECO:0000313" key="4">
    <source>
        <dbReference type="EMBL" id="ORC82116.1"/>
    </source>
</evidence>
<dbReference type="Proteomes" id="UP000192257">
    <property type="component" value="Unassembled WGS sequence"/>
</dbReference>
<feature type="region of interest" description="Disordered" evidence="2">
    <location>
        <begin position="373"/>
        <end position="434"/>
    </location>
</feature>
<gene>
    <name evidence="4" type="ORF">TM35_000971040</name>
</gene>
<organism evidence="4 5">
    <name type="scientific">Trypanosoma theileri</name>
    <dbReference type="NCBI Taxonomy" id="67003"/>
    <lineage>
        <taxon>Eukaryota</taxon>
        <taxon>Discoba</taxon>
        <taxon>Euglenozoa</taxon>
        <taxon>Kinetoplastea</taxon>
        <taxon>Metakinetoplastina</taxon>
        <taxon>Trypanosomatida</taxon>
        <taxon>Trypanosomatidae</taxon>
        <taxon>Trypanosoma</taxon>
    </lineage>
</organism>
<evidence type="ECO:0000256" key="2">
    <source>
        <dbReference type="SAM" id="MobiDB-lite"/>
    </source>
</evidence>
<dbReference type="EMBL" id="NBCO01000097">
    <property type="protein sequence ID" value="ORC82116.1"/>
    <property type="molecule type" value="Genomic_DNA"/>
</dbReference>
<keyword evidence="5" id="KW-1185">Reference proteome</keyword>
<keyword evidence="1" id="KW-0175">Coiled coil</keyword>
<proteinExistence type="predicted"/>
<evidence type="ECO:0000256" key="1">
    <source>
        <dbReference type="SAM" id="Coils"/>
    </source>
</evidence>
<accession>A0A1X0NEB3</accession>
<evidence type="ECO:0000313" key="5">
    <source>
        <dbReference type="Proteomes" id="UP000192257"/>
    </source>
</evidence>
<name>A0A1X0NEB3_9TRYP</name>
<protein>
    <submittedName>
        <fullName evidence="4">Uncharacterized protein</fullName>
    </submittedName>
</protein>
<feature type="signal peptide" evidence="3">
    <location>
        <begin position="1"/>
        <end position="27"/>
    </location>
</feature>
<feature type="coiled-coil region" evidence="1">
    <location>
        <begin position="76"/>
        <end position="155"/>
    </location>
</feature>
<dbReference type="RefSeq" id="XP_028877140.1">
    <property type="nucleotide sequence ID" value="XM_029031567.1"/>
</dbReference>
<dbReference type="GeneID" id="39991347"/>
<dbReference type="VEuPathDB" id="TriTrypDB:TM35_000971040"/>
<dbReference type="AlphaFoldDB" id="A0A1X0NEB3"/>
<feature type="chain" id="PRO_5012552325" evidence="3">
    <location>
        <begin position="28"/>
        <end position="480"/>
    </location>
</feature>
<reference evidence="4 5" key="1">
    <citation type="submission" date="2017-03" db="EMBL/GenBank/DDBJ databases">
        <title>An alternative strategy for trypanosome survival in the mammalian bloodstream revealed through genome and transcriptome analysis of the ubiquitous bovine parasite Trypanosoma (Megatrypanum) theileri.</title>
        <authorList>
            <person name="Kelly S."/>
            <person name="Ivens A."/>
            <person name="Mott A."/>
            <person name="O'Neill E."/>
            <person name="Emms D."/>
            <person name="Macleod O."/>
            <person name="Voorheis P."/>
            <person name="Matthews J."/>
            <person name="Matthews K."/>
            <person name="Carrington M."/>
        </authorList>
    </citation>
    <scope>NUCLEOTIDE SEQUENCE [LARGE SCALE GENOMIC DNA]</scope>
    <source>
        <strain evidence="4">Edinburgh</strain>
    </source>
</reference>
<evidence type="ECO:0000256" key="3">
    <source>
        <dbReference type="SAM" id="SignalP"/>
    </source>
</evidence>
<comment type="caution">
    <text evidence="4">The sequence shown here is derived from an EMBL/GenBank/DDBJ whole genome shotgun (WGS) entry which is preliminary data.</text>
</comment>
<keyword evidence="3" id="KW-0732">Signal</keyword>